<dbReference type="Proteomes" id="UP001140206">
    <property type="component" value="Chromosome 2"/>
</dbReference>
<dbReference type="CDD" id="cd00303">
    <property type="entry name" value="retropepsin_like"/>
    <property type="match status" value="1"/>
</dbReference>
<dbReference type="PANTHER" id="PTHR35046">
    <property type="entry name" value="ZINC KNUCKLE (CCHC-TYPE) FAMILY PROTEIN"/>
    <property type="match status" value="1"/>
</dbReference>
<dbReference type="PROSITE" id="PS50158">
    <property type="entry name" value="ZF_CCHC"/>
    <property type="match status" value="1"/>
</dbReference>
<feature type="compositionally biased region" description="Polar residues" evidence="2">
    <location>
        <begin position="80"/>
        <end position="135"/>
    </location>
</feature>
<evidence type="ECO:0000313" key="4">
    <source>
        <dbReference type="EMBL" id="KAJ4789806.1"/>
    </source>
</evidence>
<reference evidence="4" key="1">
    <citation type="submission" date="2022-08" db="EMBL/GenBank/DDBJ databases">
        <authorList>
            <person name="Marques A."/>
        </authorList>
    </citation>
    <scope>NUCLEOTIDE SEQUENCE</scope>
    <source>
        <strain evidence="4">RhyPub2mFocal</strain>
        <tissue evidence="4">Leaves</tissue>
    </source>
</reference>
<keyword evidence="1" id="KW-0863">Zinc-finger</keyword>
<evidence type="ECO:0000256" key="1">
    <source>
        <dbReference type="PROSITE-ProRule" id="PRU00047"/>
    </source>
</evidence>
<dbReference type="Pfam" id="PF13650">
    <property type="entry name" value="Asp_protease_2"/>
    <property type="match status" value="1"/>
</dbReference>
<dbReference type="AlphaFoldDB" id="A0AAV8FGB1"/>
<accession>A0AAV8FGB1</accession>
<feature type="domain" description="CCHC-type" evidence="3">
    <location>
        <begin position="144"/>
        <end position="160"/>
    </location>
</feature>
<organism evidence="4 5">
    <name type="scientific">Rhynchospora pubera</name>
    <dbReference type="NCBI Taxonomy" id="906938"/>
    <lineage>
        <taxon>Eukaryota</taxon>
        <taxon>Viridiplantae</taxon>
        <taxon>Streptophyta</taxon>
        <taxon>Embryophyta</taxon>
        <taxon>Tracheophyta</taxon>
        <taxon>Spermatophyta</taxon>
        <taxon>Magnoliopsida</taxon>
        <taxon>Liliopsida</taxon>
        <taxon>Poales</taxon>
        <taxon>Cyperaceae</taxon>
        <taxon>Cyperoideae</taxon>
        <taxon>Rhynchosporeae</taxon>
        <taxon>Rhynchospora</taxon>
    </lineage>
</organism>
<protein>
    <submittedName>
        <fullName evidence="4">DNA/RNA polymerases superfamily protein</fullName>
    </submittedName>
</protein>
<comment type="caution">
    <text evidence="4">The sequence shown here is derived from an EMBL/GenBank/DDBJ whole genome shotgun (WGS) entry which is preliminary data.</text>
</comment>
<dbReference type="Pfam" id="PF03732">
    <property type="entry name" value="Retrotrans_gag"/>
    <property type="match status" value="1"/>
</dbReference>
<proteinExistence type="predicted"/>
<evidence type="ECO:0000313" key="5">
    <source>
        <dbReference type="Proteomes" id="UP001140206"/>
    </source>
</evidence>
<evidence type="ECO:0000256" key="2">
    <source>
        <dbReference type="SAM" id="MobiDB-lite"/>
    </source>
</evidence>
<keyword evidence="1" id="KW-0862">Zinc</keyword>
<keyword evidence="5" id="KW-1185">Reference proteome</keyword>
<evidence type="ECO:0000259" key="3">
    <source>
        <dbReference type="PROSITE" id="PS50158"/>
    </source>
</evidence>
<keyword evidence="1" id="KW-0479">Metal-binding</keyword>
<dbReference type="SUPFAM" id="SSF50630">
    <property type="entry name" value="Acid proteases"/>
    <property type="match status" value="1"/>
</dbReference>
<dbReference type="InterPro" id="IPR036875">
    <property type="entry name" value="Znf_CCHC_sf"/>
</dbReference>
<dbReference type="InterPro" id="IPR005162">
    <property type="entry name" value="Retrotrans_gag_dom"/>
</dbReference>
<dbReference type="InterPro" id="IPR021109">
    <property type="entry name" value="Peptidase_aspartic_dom_sf"/>
</dbReference>
<dbReference type="Gene3D" id="4.10.60.10">
    <property type="entry name" value="Zinc finger, CCHC-type"/>
    <property type="match status" value="1"/>
</dbReference>
<gene>
    <name evidence="4" type="ORF">LUZ62_041052</name>
</gene>
<sequence>MFEQLQSLVQGQRSVEEYTLEFYRLTARNRLNENEDHRIARYLHGLRSTIRDSLVAQTISSLSEAQSKAKGIEDQHTRSKQYVSRGNSSLNPTKSQITFGSSSTHNLPIQTRNPTPQIQNRNASFPKPTLQNNLEPNTRKLNIRCHRCHELGHYMNECPKARQLLVEDVFENEDVYGDYSFTGEDEEINPEDVEGESLISRRLCLAPPTKEDWKRHAIFKTNCTIGGKKCKLLIDSGNWENIISKEVVAKLNLTTTPHPHPYRLGWVNRGSEIQVDKRCQVQFAIGPNYSTTIRADVVPMDASHLILGRPW</sequence>
<dbReference type="GO" id="GO:0003676">
    <property type="term" value="F:nucleic acid binding"/>
    <property type="evidence" value="ECO:0007669"/>
    <property type="project" value="InterPro"/>
</dbReference>
<dbReference type="EMBL" id="JAMFTS010000002">
    <property type="protein sequence ID" value="KAJ4789806.1"/>
    <property type="molecule type" value="Genomic_DNA"/>
</dbReference>
<dbReference type="GO" id="GO:0008270">
    <property type="term" value="F:zinc ion binding"/>
    <property type="evidence" value="ECO:0007669"/>
    <property type="project" value="UniProtKB-KW"/>
</dbReference>
<dbReference type="SUPFAM" id="SSF57756">
    <property type="entry name" value="Retrovirus zinc finger-like domains"/>
    <property type="match status" value="1"/>
</dbReference>
<dbReference type="InterPro" id="IPR001878">
    <property type="entry name" value="Znf_CCHC"/>
</dbReference>
<name>A0AAV8FGB1_9POAL</name>
<dbReference type="PANTHER" id="PTHR35046:SF26">
    <property type="entry name" value="RNA-DIRECTED DNA POLYMERASE"/>
    <property type="match status" value="1"/>
</dbReference>
<feature type="region of interest" description="Disordered" evidence="2">
    <location>
        <begin position="65"/>
        <end position="135"/>
    </location>
</feature>
<dbReference type="Gene3D" id="2.40.70.10">
    <property type="entry name" value="Acid Proteases"/>
    <property type="match status" value="1"/>
</dbReference>